<gene>
    <name evidence="8" type="ORF">AUK18_00845</name>
</gene>
<keyword evidence="5 7" id="KW-1133">Transmembrane helix</keyword>
<dbReference type="EMBL" id="MNXQ01000017">
    <property type="protein sequence ID" value="OIP04004.1"/>
    <property type="molecule type" value="Genomic_DNA"/>
</dbReference>
<evidence type="ECO:0000313" key="9">
    <source>
        <dbReference type="Proteomes" id="UP000183605"/>
    </source>
</evidence>
<organism evidence="8 9">
    <name type="scientific">Candidatus Beckwithbacteria bacterium CG2_30_44_31</name>
    <dbReference type="NCBI Taxonomy" id="1805035"/>
    <lineage>
        <taxon>Bacteria</taxon>
        <taxon>Candidatus Beckwithiibacteriota</taxon>
    </lineage>
</organism>
<accession>A0A1J5AZN4</accession>
<dbReference type="InterPro" id="IPR050833">
    <property type="entry name" value="Poly_Biosynth_Transport"/>
</dbReference>
<feature type="transmembrane region" description="Helical" evidence="7">
    <location>
        <begin position="81"/>
        <end position="106"/>
    </location>
</feature>
<dbReference type="AlphaFoldDB" id="A0A1J5AZN4"/>
<evidence type="ECO:0000256" key="2">
    <source>
        <dbReference type="ARBA" id="ARBA00007430"/>
    </source>
</evidence>
<dbReference type="Proteomes" id="UP000183605">
    <property type="component" value="Unassembled WGS sequence"/>
</dbReference>
<feature type="transmembrane region" description="Helical" evidence="7">
    <location>
        <begin position="287"/>
        <end position="314"/>
    </location>
</feature>
<keyword evidence="4 7" id="KW-0812">Transmembrane</keyword>
<comment type="caution">
    <text evidence="8">The sequence shown here is derived from an EMBL/GenBank/DDBJ whole genome shotgun (WGS) entry which is preliminary data.</text>
</comment>
<feature type="transmembrane region" description="Helical" evidence="7">
    <location>
        <begin position="320"/>
        <end position="346"/>
    </location>
</feature>
<keyword evidence="3" id="KW-1003">Cell membrane</keyword>
<evidence type="ECO:0000313" key="8">
    <source>
        <dbReference type="EMBL" id="OIP04004.1"/>
    </source>
</evidence>
<protein>
    <recommendedName>
        <fullName evidence="10">Polysaccharide biosynthesis protein C-terminal domain-containing protein</fullName>
    </recommendedName>
</protein>
<feature type="transmembrane region" description="Helical" evidence="7">
    <location>
        <begin position="31"/>
        <end position="54"/>
    </location>
</feature>
<feature type="transmembrane region" description="Helical" evidence="7">
    <location>
        <begin position="145"/>
        <end position="164"/>
    </location>
</feature>
<evidence type="ECO:0000256" key="6">
    <source>
        <dbReference type="ARBA" id="ARBA00023136"/>
    </source>
</evidence>
<feature type="transmembrane region" description="Helical" evidence="7">
    <location>
        <begin position="353"/>
        <end position="372"/>
    </location>
</feature>
<comment type="subcellular location">
    <subcellularLocation>
        <location evidence="1">Cell membrane</location>
        <topology evidence="1">Multi-pass membrane protein</topology>
    </subcellularLocation>
</comment>
<evidence type="ECO:0000256" key="4">
    <source>
        <dbReference type="ARBA" id="ARBA00022692"/>
    </source>
</evidence>
<proteinExistence type="inferred from homology"/>
<feature type="transmembrane region" description="Helical" evidence="7">
    <location>
        <begin position="170"/>
        <end position="191"/>
    </location>
</feature>
<dbReference type="Pfam" id="PF13440">
    <property type="entry name" value="Polysacc_synt_3"/>
    <property type="match status" value="1"/>
</dbReference>
<evidence type="ECO:0000256" key="5">
    <source>
        <dbReference type="ARBA" id="ARBA00022989"/>
    </source>
</evidence>
<evidence type="ECO:0000256" key="3">
    <source>
        <dbReference type="ARBA" id="ARBA00022475"/>
    </source>
</evidence>
<comment type="similarity">
    <text evidence="2">Belongs to the polysaccharide synthase family.</text>
</comment>
<evidence type="ECO:0000256" key="7">
    <source>
        <dbReference type="SAM" id="Phobius"/>
    </source>
</evidence>
<dbReference type="GO" id="GO:0005886">
    <property type="term" value="C:plasma membrane"/>
    <property type="evidence" value="ECO:0007669"/>
    <property type="project" value="UniProtKB-SubCell"/>
</dbReference>
<keyword evidence="6 7" id="KW-0472">Membrane</keyword>
<dbReference type="PANTHER" id="PTHR30250">
    <property type="entry name" value="PST FAMILY PREDICTED COLANIC ACID TRANSPORTER"/>
    <property type="match status" value="1"/>
</dbReference>
<dbReference type="CDD" id="cd13127">
    <property type="entry name" value="MATE_tuaB_like"/>
    <property type="match status" value="1"/>
</dbReference>
<reference evidence="8 9" key="1">
    <citation type="journal article" date="2016" name="Environ. Microbiol.">
        <title>Genomic resolution of a cold subsurface aquifer community provides metabolic insights for novel microbes adapted to high CO concentrations.</title>
        <authorList>
            <person name="Probst A.J."/>
            <person name="Castelle C.J."/>
            <person name="Singh A."/>
            <person name="Brown C.T."/>
            <person name="Anantharaman K."/>
            <person name="Sharon I."/>
            <person name="Hug L.A."/>
            <person name="Burstein D."/>
            <person name="Emerson J.B."/>
            <person name="Thomas B.C."/>
            <person name="Banfield J.F."/>
        </authorList>
    </citation>
    <scope>NUCLEOTIDE SEQUENCE [LARGE SCALE GENOMIC DNA]</scope>
    <source>
        <strain evidence="8">CG2_30_44_31</strain>
    </source>
</reference>
<evidence type="ECO:0000256" key="1">
    <source>
        <dbReference type="ARBA" id="ARBA00004651"/>
    </source>
</evidence>
<dbReference type="PANTHER" id="PTHR30250:SF10">
    <property type="entry name" value="LIPOPOLYSACCHARIDE BIOSYNTHESIS PROTEIN WZXC"/>
    <property type="match status" value="1"/>
</dbReference>
<evidence type="ECO:0008006" key="10">
    <source>
        <dbReference type="Google" id="ProtNLM"/>
    </source>
</evidence>
<sequence length="407" mass="44990">MNLTTRSITAGSWLFSYNILARLAGILKTAIIARLLVPAQFGIFGIIAISLALLETFSETNFAQVLIQKKQLTEKHLLTSWYVTLVRGLGLSLILMLTAPLIALYFKQPGIETFIRWAALGPLIKALKNPRAILWQKKLDFKKEFILRSSGTLAELTIGILVSVLTRNVWGLVAAMLANAAGETIVSYLLIKPLRISWPSLPIAKELFRFSRWLWGSSILSYVATQGDDIVVGKLLGTEALGFYQNAYKIASLPATQLTGVVYQVTYPAYSLIQEDKTRLKRAYKKTLLLTIIPTLSFALIIICFASPLTYLFLGKNWLVIVPTLKILTIYGAIRAIVSTLGSLFYAVGQPKIITTHGIILVSALLLVIIPLTKSWGINGTAWACVISIFSSLPYLIFKAKQVLNNQ</sequence>
<feature type="transmembrane region" description="Helical" evidence="7">
    <location>
        <begin position="378"/>
        <end position="398"/>
    </location>
</feature>
<name>A0A1J5AZN4_9BACT</name>